<dbReference type="AlphaFoldDB" id="A0A316WM63"/>
<dbReference type="OrthoDB" id="1264133at2"/>
<dbReference type="Proteomes" id="UP000236182">
    <property type="component" value="Unassembled WGS sequence"/>
</dbReference>
<dbReference type="EMBL" id="PPEI02000011">
    <property type="protein sequence ID" value="PWN59560.1"/>
    <property type="molecule type" value="Genomic_DNA"/>
</dbReference>
<comment type="caution">
    <text evidence="1">The sequence shown here is derived from an EMBL/GenBank/DDBJ whole genome shotgun (WGS) entry which is preliminary data.</text>
</comment>
<protein>
    <submittedName>
        <fullName evidence="1">Uncharacterized protein</fullName>
    </submittedName>
</protein>
<accession>A0A316WM63</accession>
<dbReference type="RefSeq" id="WP_109623969.1">
    <property type="nucleotide sequence ID" value="NZ_PPEI02000011.1"/>
</dbReference>
<sequence>MNQEMIDVDGVFISKEYTDNPTVMETIIPNRKKLPYYKALQRYLREELLEEHPELESEYIRKIEILGLEDQIITEAFLYIIEYSKDLLQNSDVKTHELPELELQKGFEFLKDQFVN</sequence>
<organism evidence="1 2">
    <name type="scientific">Chryseobacterium oncorhynchi</name>
    <dbReference type="NCBI Taxonomy" id="741074"/>
    <lineage>
        <taxon>Bacteria</taxon>
        <taxon>Pseudomonadati</taxon>
        <taxon>Bacteroidota</taxon>
        <taxon>Flavobacteriia</taxon>
        <taxon>Flavobacteriales</taxon>
        <taxon>Weeksellaceae</taxon>
        <taxon>Chryseobacterium group</taxon>
        <taxon>Chryseobacterium</taxon>
    </lineage>
</organism>
<keyword evidence="2" id="KW-1185">Reference proteome</keyword>
<name>A0A316WM63_9FLAO</name>
<evidence type="ECO:0000313" key="1">
    <source>
        <dbReference type="EMBL" id="PWN59560.1"/>
    </source>
</evidence>
<evidence type="ECO:0000313" key="2">
    <source>
        <dbReference type="Proteomes" id="UP000236182"/>
    </source>
</evidence>
<gene>
    <name evidence="1" type="ORF">C1638_021395</name>
</gene>
<proteinExistence type="predicted"/>
<reference evidence="1" key="1">
    <citation type="submission" date="2018-04" db="EMBL/GenBank/DDBJ databases">
        <title>Draft Genome Sequences of Chryseobacterium lactis NCTC11390T isolated from milk, Chryseobacterium oncorhynchi 701B-08T from rainbow trout, and Chryseobacterium viscerum 687B-08T from diseased fish.</title>
        <authorList>
            <person name="Jeong J.-J."/>
            <person name="Lee Y.J."/>
            <person name="Pathiraja D."/>
            <person name="Park B."/>
            <person name="Choi I.-G."/>
            <person name="Kim K.D."/>
        </authorList>
    </citation>
    <scope>NUCLEOTIDE SEQUENCE [LARGE SCALE GENOMIC DNA]</scope>
    <source>
        <strain evidence="1">701B-08</strain>
    </source>
</reference>